<feature type="transmembrane region" description="Helical" evidence="1">
    <location>
        <begin position="59"/>
        <end position="79"/>
    </location>
</feature>
<proteinExistence type="predicted"/>
<comment type="caution">
    <text evidence="2">The sequence shown here is derived from an EMBL/GenBank/DDBJ whole genome shotgun (WGS) entry which is preliminary data.</text>
</comment>
<accession>A0AAN6GKX9</accession>
<keyword evidence="1" id="KW-0472">Membrane</keyword>
<gene>
    <name evidence="2" type="ORF">OC846_006486</name>
</gene>
<feature type="transmembrane region" description="Helical" evidence="1">
    <location>
        <begin position="23"/>
        <end position="47"/>
    </location>
</feature>
<keyword evidence="3" id="KW-1185">Reference proteome</keyword>
<dbReference type="AlphaFoldDB" id="A0AAN6GKX9"/>
<evidence type="ECO:0000313" key="2">
    <source>
        <dbReference type="EMBL" id="KAK0543247.1"/>
    </source>
</evidence>
<keyword evidence="1" id="KW-1133">Transmembrane helix</keyword>
<evidence type="ECO:0000256" key="1">
    <source>
        <dbReference type="SAM" id="Phobius"/>
    </source>
</evidence>
<reference evidence="2" key="1">
    <citation type="journal article" date="2023" name="PhytoFront">
        <title>Draft Genome Resources of Seven Strains of Tilletia horrida, Causal Agent of Kernel Smut of Rice.</title>
        <authorList>
            <person name="Khanal S."/>
            <person name="Antony Babu S."/>
            <person name="Zhou X.G."/>
        </authorList>
    </citation>
    <scope>NUCLEOTIDE SEQUENCE</scope>
    <source>
        <strain evidence="2">TX6</strain>
    </source>
</reference>
<organism evidence="2 3">
    <name type="scientific">Tilletia horrida</name>
    <dbReference type="NCBI Taxonomy" id="155126"/>
    <lineage>
        <taxon>Eukaryota</taxon>
        <taxon>Fungi</taxon>
        <taxon>Dikarya</taxon>
        <taxon>Basidiomycota</taxon>
        <taxon>Ustilaginomycotina</taxon>
        <taxon>Exobasidiomycetes</taxon>
        <taxon>Tilletiales</taxon>
        <taxon>Tilletiaceae</taxon>
        <taxon>Tilletia</taxon>
    </lineage>
</organism>
<name>A0AAN6GKX9_9BASI</name>
<feature type="transmembrane region" description="Helical" evidence="1">
    <location>
        <begin position="123"/>
        <end position="144"/>
    </location>
</feature>
<evidence type="ECO:0000313" key="3">
    <source>
        <dbReference type="Proteomes" id="UP001176517"/>
    </source>
</evidence>
<protein>
    <submittedName>
        <fullName evidence="2">Uncharacterized protein</fullName>
    </submittedName>
</protein>
<dbReference type="EMBL" id="JAPDMZ010000383">
    <property type="protein sequence ID" value="KAK0543247.1"/>
    <property type="molecule type" value="Genomic_DNA"/>
</dbReference>
<keyword evidence="1" id="KW-0812">Transmembrane</keyword>
<dbReference type="Proteomes" id="UP001176517">
    <property type="component" value="Unassembled WGS sequence"/>
</dbReference>
<sequence>MTGAFTSISYLTKLSHEHHLHRFSGFMVLERLLILIVSTFGLIGAVYKRRALVKTYSAFLWGFFCAYILLDALTLAAVWPARKEFERGCYDWIEKNVDIDERKQPNWKHDAKQLCRDTYKPTLIAVIMLLGLVKFFELWTCMIVHKYKKQLDDEASENQELSLGAVPRIPALRGARVAPIAVVVAPPSYTDIEAEAPTKANDTKLVDDAIPGDAK</sequence>